<evidence type="ECO:0000256" key="4">
    <source>
        <dbReference type="ARBA" id="ARBA00022827"/>
    </source>
</evidence>
<dbReference type="PRINTS" id="PR00147">
    <property type="entry name" value="DNAPHOTLYASE"/>
</dbReference>
<dbReference type="InterPro" id="IPR006050">
    <property type="entry name" value="DNA_photolyase_N"/>
</dbReference>
<keyword evidence="9" id="KW-1185">Reference proteome</keyword>
<evidence type="ECO:0000313" key="9">
    <source>
        <dbReference type="Proteomes" id="UP000659124"/>
    </source>
</evidence>
<dbReference type="PANTHER" id="PTHR11455:SF9">
    <property type="entry name" value="CRYPTOCHROME CIRCADIAN CLOCK 5 ISOFORM X1"/>
    <property type="match status" value="1"/>
</dbReference>
<dbReference type="SUPFAM" id="SSF48173">
    <property type="entry name" value="Cryptochrome/photolyase FAD-binding domain"/>
    <property type="match status" value="1"/>
</dbReference>
<proteinExistence type="inferred from homology"/>
<comment type="cofactor">
    <cofactor evidence="1">
        <name>(6R)-5,10-methylene-5,6,7,8-tetrahydrofolate</name>
        <dbReference type="ChEBI" id="CHEBI:15636"/>
    </cofactor>
</comment>
<dbReference type="PROSITE" id="PS51645">
    <property type="entry name" value="PHR_CRY_ALPHA_BETA"/>
    <property type="match status" value="1"/>
</dbReference>
<protein>
    <submittedName>
        <fullName evidence="8">Deoxyribodipyrimidine photo-lyase</fullName>
    </submittedName>
</protein>
<keyword evidence="5 6" id="KW-0157">Chromophore</keyword>
<accession>A0ABR7TLB6</accession>
<dbReference type="PANTHER" id="PTHR11455">
    <property type="entry name" value="CRYPTOCHROME"/>
    <property type="match status" value="1"/>
</dbReference>
<sequence length="439" mass="51375">MVKYNTKPVVNLCWLRRDLRLHDQAALYHALKAGQPVVPVFVFDTHILDDLEDKADRRVCFIHQALETMQQQLTAMGATLDVFHGAPEAAFEHWTTRYTVGAVFTNHDYEPYARQRDTAIAALLKDKGINFHAYKDQVIFEKNEVLKDNGDPYTIFTPYSKRWLATLQPFHYKSYPVERYAKYWYQQEPLKIPSLKTLGFTAVKTTFPAAGFPEKIITRYDQTRDIPAIQGTSRLGVHLRFGTISIRELVKKALDDNATFLKELIWREFFQMILWHFPKVEHASFKQEYDRIPWRNNAAEFERWCQGETGYPIVDAGMRELNATGFMHNRVRMITASFLTKHLLIDWRWGEAYFAAKLLDYDLASNNGNWQWAAGCGCDAAPYFRVFNPSLQTQKFDKELRYIRQWVPELDEFSYPKPMVEHEMARKRALEVYGKALAR</sequence>
<dbReference type="Gene3D" id="1.25.40.80">
    <property type="match status" value="1"/>
</dbReference>
<dbReference type="PROSITE" id="PS00691">
    <property type="entry name" value="DNA_PHOTOLYASES_1_2"/>
    <property type="match status" value="1"/>
</dbReference>
<dbReference type="EMBL" id="JACVFC010000001">
    <property type="protein sequence ID" value="MBC9930765.1"/>
    <property type="molecule type" value="Genomic_DNA"/>
</dbReference>
<dbReference type="InterPro" id="IPR018394">
    <property type="entry name" value="DNA_photolyase_1_CS_C"/>
</dbReference>
<evidence type="ECO:0000256" key="6">
    <source>
        <dbReference type="RuleBase" id="RU004182"/>
    </source>
</evidence>
<dbReference type="Proteomes" id="UP000659124">
    <property type="component" value="Unassembled WGS sequence"/>
</dbReference>
<dbReference type="InterPro" id="IPR002081">
    <property type="entry name" value="Cryptochrome/DNA_photolyase_1"/>
</dbReference>
<gene>
    <name evidence="8" type="ORF">ICL07_10295</name>
</gene>
<dbReference type="InterPro" id="IPR014729">
    <property type="entry name" value="Rossmann-like_a/b/a_fold"/>
</dbReference>
<comment type="caution">
    <text evidence="8">The sequence shown here is derived from an EMBL/GenBank/DDBJ whole genome shotgun (WGS) entry which is preliminary data.</text>
</comment>
<evidence type="ECO:0000313" key="8">
    <source>
        <dbReference type="EMBL" id="MBC9930765.1"/>
    </source>
</evidence>
<comment type="cofactor">
    <cofactor evidence="2">
        <name>FAD</name>
        <dbReference type="ChEBI" id="CHEBI:57692"/>
    </cofactor>
</comment>
<feature type="domain" description="Photolyase/cryptochrome alpha/beta" evidence="7">
    <location>
        <begin position="9"/>
        <end position="139"/>
    </location>
</feature>
<comment type="similarity">
    <text evidence="6">Belongs to the DNA photolyase family.</text>
</comment>
<dbReference type="PROSITE" id="PS00394">
    <property type="entry name" value="DNA_PHOTOLYASES_1_1"/>
    <property type="match status" value="1"/>
</dbReference>
<evidence type="ECO:0000256" key="3">
    <source>
        <dbReference type="ARBA" id="ARBA00022630"/>
    </source>
</evidence>
<dbReference type="InterPro" id="IPR005101">
    <property type="entry name" value="Cryptochr/Photolyase_FAD-bd"/>
</dbReference>
<dbReference type="SUPFAM" id="SSF52425">
    <property type="entry name" value="Cryptochrome/photolyase, N-terminal domain"/>
    <property type="match status" value="1"/>
</dbReference>
<dbReference type="Pfam" id="PF03441">
    <property type="entry name" value="FAD_binding_7"/>
    <property type="match status" value="1"/>
</dbReference>
<keyword evidence="3 6" id="KW-0285">Flavoprotein</keyword>
<keyword evidence="4 6" id="KW-0274">FAD</keyword>
<evidence type="ECO:0000259" key="7">
    <source>
        <dbReference type="PROSITE" id="PS51645"/>
    </source>
</evidence>
<evidence type="ECO:0000256" key="5">
    <source>
        <dbReference type="ARBA" id="ARBA00022991"/>
    </source>
</evidence>
<dbReference type="InterPro" id="IPR036134">
    <property type="entry name" value="Crypto/Photolyase_FAD-like_sf"/>
</dbReference>
<name>A0ABR7TLB6_9BACT</name>
<dbReference type="Pfam" id="PF00875">
    <property type="entry name" value="DNA_photolyase"/>
    <property type="match status" value="1"/>
</dbReference>
<organism evidence="8 9">
    <name type="scientific">Chitinophaga qingshengii</name>
    <dbReference type="NCBI Taxonomy" id="1569794"/>
    <lineage>
        <taxon>Bacteria</taxon>
        <taxon>Pseudomonadati</taxon>
        <taxon>Bacteroidota</taxon>
        <taxon>Chitinophagia</taxon>
        <taxon>Chitinophagales</taxon>
        <taxon>Chitinophagaceae</taxon>
        <taxon>Chitinophaga</taxon>
    </lineage>
</organism>
<evidence type="ECO:0000256" key="2">
    <source>
        <dbReference type="ARBA" id="ARBA00001974"/>
    </source>
</evidence>
<evidence type="ECO:0000256" key="1">
    <source>
        <dbReference type="ARBA" id="ARBA00001932"/>
    </source>
</evidence>
<dbReference type="Gene3D" id="3.40.50.620">
    <property type="entry name" value="HUPs"/>
    <property type="match status" value="1"/>
</dbReference>
<dbReference type="RefSeq" id="WP_188087819.1">
    <property type="nucleotide sequence ID" value="NZ_JACVFC010000001.1"/>
</dbReference>
<dbReference type="Gene3D" id="1.10.579.10">
    <property type="entry name" value="DNA Cyclobutane Dipyrimidine Photolyase, subunit A, domain 3"/>
    <property type="match status" value="1"/>
</dbReference>
<reference evidence="8 9" key="1">
    <citation type="submission" date="2020-09" db="EMBL/GenBank/DDBJ databases">
        <title>Genome sequences of type strains of Chitinophaga qingshengii and Chitinophaga varians.</title>
        <authorList>
            <person name="Kittiwongwattana C."/>
        </authorList>
    </citation>
    <scope>NUCLEOTIDE SEQUENCE [LARGE SCALE GENOMIC DNA]</scope>
    <source>
        <strain evidence="8 9">JCM 30026</strain>
    </source>
</reference>
<dbReference type="InterPro" id="IPR036155">
    <property type="entry name" value="Crypto/Photolyase_N_sf"/>
</dbReference>